<evidence type="ECO:0000256" key="1">
    <source>
        <dbReference type="SAM" id="Phobius"/>
    </source>
</evidence>
<keyword evidence="1" id="KW-0472">Membrane</keyword>
<gene>
    <name evidence="2" type="ORF">SAMN05421812_106373</name>
</gene>
<keyword evidence="1" id="KW-0812">Transmembrane</keyword>
<feature type="transmembrane region" description="Helical" evidence="1">
    <location>
        <begin position="43"/>
        <end position="65"/>
    </location>
</feature>
<reference evidence="2 3" key="1">
    <citation type="submission" date="2017-06" db="EMBL/GenBank/DDBJ databases">
        <authorList>
            <person name="Kim H.J."/>
            <person name="Triplett B.A."/>
        </authorList>
    </citation>
    <scope>NUCLEOTIDE SEQUENCE [LARGE SCALE GENOMIC DNA]</scope>
    <source>
        <strain evidence="2 3">CGMCC 4.5593</strain>
    </source>
</reference>
<organism evidence="2 3">
    <name type="scientific">Asanoa hainanensis</name>
    <dbReference type="NCBI Taxonomy" id="560556"/>
    <lineage>
        <taxon>Bacteria</taxon>
        <taxon>Bacillati</taxon>
        <taxon>Actinomycetota</taxon>
        <taxon>Actinomycetes</taxon>
        <taxon>Micromonosporales</taxon>
        <taxon>Micromonosporaceae</taxon>
        <taxon>Asanoa</taxon>
    </lineage>
</organism>
<name>A0A239MUL1_9ACTN</name>
<protein>
    <submittedName>
        <fullName evidence="2">Uncharacterized protein</fullName>
    </submittedName>
</protein>
<dbReference type="Proteomes" id="UP000198362">
    <property type="component" value="Unassembled WGS sequence"/>
</dbReference>
<dbReference type="EMBL" id="FZPH01000006">
    <property type="protein sequence ID" value="SNT46345.1"/>
    <property type="molecule type" value="Genomic_DNA"/>
</dbReference>
<feature type="transmembrane region" description="Helical" evidence="1">
    <location>
        <begin position="93"/>
        <end position="115"/>
    </location>
</feature>
<sequence>MLMRMSAEPSGPAVVAFGGGDAKADGSWPPLARLLRVSADRRMLTTVTALLAGAAGCAALIAPWFSVMLPLGETDPNSGQQAERLTEFHLGDLGTLAVGFLVCLLLLAVACVLAAAGPPAARSVARLTGLTLAGGALALLVAMTVNIENYILRSFFFLFQEEIDVDNRGGLTFAFLGVLLAALALYLSGGAQRTPPPPEATSDVAWGWQPPRAARDETAAAVAAAAPLDLTVQPARPFALPDSDDDRDR</sequence>
<evidence type="ECO:0000313" key="2">
    <source>
        <dbReference type="EMBL" id="SNT46345.1"/>
    </source>
</evidence>
<feature type="transmembrane region" description="Helical" evidence="1">
    <location>
        <begin position="167"/>
        <end position="187"/>
    </location>
</feature>
<feature type="transmembrane region" description="Helical" evidence="1">
    <location>
        <begin position="127"/>
        <end position="147"/>
    </location>
</feature>
<keyword evidence="1" id="KW-1133">Transmembrane helix</keyword>
<keyword evidence="3" id="KW-1185">Reference proteome</keyword>
<dbReference type="AlphaFoldDB" id="A0A239MUL1"/>
<proteinExistence type="predicted"/>
<accession>A0A239MUL1</accession>
<evidence type="ECO:0000313" key="3">
    <source>
        <dbReference type="Proteomes" id="UP000198362"/>
    </source>
</evidence>